<dbReference type="Pfam" id="PF00797">
    <property type="entry name" value="Acetyltransf_2"/>
    <property type="match status" value="1"/>
</dbReference>
<evidence type="ECO:0000313" key="5">
    <source>
        <dbReference type="Ensembl" id="ENSGMOP00000021956.2"/>
    </source>
</evidence>
<comment type="similarity">
    <text evidence="1 4">Belongs to the arylamine N-acetyltransferase family.</text>
</comment>
<protein>
    <recommendedName>
        <fullName evidence="2">arylamine N-acetyltransferase</fullName>
        <ecNumber evidence="2">2.3.1.5</ecNumber>
    </recommendedName>
</protein>
<name>A0A8C4ZST5_GADMO</name>
<organism evidence="5 6">
    <name type="scientific">Gadus morhua</name>
    <name type="common">Atlantic cod</name>
    <dbReference type="NCBI Taxonomy" id="8049"/>
    <lineage>
        <taxon>Eukaryota</taxon>
        <taxon>Metazoa</taxon>
        <taxon>Chordata</taxon>
        <taxon>Craniata</taxon>
        <taxon>Vertebrata</taxon>
        <taxon>Euteleostomi</taxon>
        <taxon>Actinopterygii</taxon>
        <taxon>Neopterygii</taxon>
        <taxon>Teleostei</taxon>
        <taxon>Neoteleostei</taxon>
        <taxon>Acanthomorphata</taxon>
        <taxon>Zeiogadaria</taxon>
        <taxon>Gadariae</taxon>
        <taxon>Gadiformes</taxon>
        <taxon>Gadoidei</taxon>
        <taxon>Gadidae</taxon>
        <taxon>Gadus</taxon>
    </lineage>
</organism>
<dbReference type="PANTHER" id="PTHR11786:SF3">
    <property type="entry name" value="ARYLAMINE N-ACETYLTRANSFERASE"/>
    <property type="match status" value="1"/>
</dbReference>
<keyword evidence="3 4" id="KW-0012">Acyltransferase</keyword>
<evidence type="ECO:0000256" key="2">
    <source>
        <dbReference type="ARBA" id="ARBA00012701"/>
    </source>
</evidence>
<dbReference type="InterPro" id="IPR001447">
    <property type="entry name" value="Arylamine_N-AcTrfase"/>
</dbReference>
<dbReference type="AlphaFoldDB" id="A0A8C4ZST5"/>
<evidence type="ECO:0000256" key="1">
    <source>
        <dbReference type="ARBA" id="ARBA00006547"/>
    </source>
</evidence>
<dbReference type="InterPro" id="IPR038765">
    <property type="entry name" value="Papain-like_cys_pep_sf"/>
</dbReference>
<dbReference type="PANTHER" id="PTHR11786">
    <property type="entry name" value="N-HYDROXYARYLAMINE O-ACETYLTRANSFERASE"/>
    <property type="match status" value="1"/>
</dbReference>
<dbReference type="InterPro" id="IPR053710">
    <property type="entry name" value="Arylamine_NAT_domain_sf"/>
</dbReference>
<dbReference type="EC" id="2.3.1.5" evidence="2"/>
<dbReference type="OMA" id="EMCQYHQ"/>
<evidence type="ECO:0000313" key="6">
    <source>
        <dbReference type="Proteomes" id="UP000694546"/>
    </source>
</evidence>
<reference evidence="5" key="1">
    <citation type="submission" date="2025-08" db="UniProtKB">
        <authorList>
            <consortium name="Ensembl"/>
        </authorList>
    </citation>
    <scope>IDENTIFICATION</scope>
</reference>
<keyword evidence="4" id="KW-0808">Transferase</keyword>
<dbReference type="GO" id="GO:0004060">
    <property type="term" value="F:arylamine N-acetyltransferase activity"/>
    <property type="evidence" value="ECO:0007669"/>
    <property type="project" value="UniProtKB-EC"/>
</dbReference>
<dbReference type="Proteomes" id="UP000694546">
    <property type="component" value="Chromosome 23"/>
</dbReference>
<evidence type="ECO:0000256" key="4">
    <source>
        <dbReference type="RuleBase" id="RU003452"/>
    </source>
</evidence>
<dbReference type="GeneTree" id="ENSGT00390000012054"/>
<reference evidence="5" key="2">
    <citation type="submission" date="2025-09" db="UniProtKB">
        <authorList>
            <consortium name="Ensembl"/>
        </authorList>
    </citation>
    <scope>IDENTIFICATION</scope>
</reference>
<accession>A0A8C4ZST5</accession>
<dbReference type="Ensembl" id="ENSGMOT00000022474.2">
    <property type="protein sequence ID" value="ENSGMOP00000021956.2"/>
    <property type="gene ID" value="ENSGMOG00000020469.2"/>
</dbReference>
<evidence type="ECO:0000256" key="3">
    <source>
        <dbReference type="ARBA" id="ARBA00023315"/>
    </source>
</evidence>
<keyword evidence="6" id="KW-1185">Reference proteome</keyword>
<dbReference type="PRINTS" id="PR01543">
    <property type="entry name" value="ANATRNSFRASE"/>
</dbReference>
<dbReference type="SUPFAM" id="SSF54001">
    <property type="entry name" value="Cysteine proteinases"/>
    <property type="match status" value="1"/>
</dbReference>
<proteinExistence type="inferred from homology"/>
<sequence length="283" mass="31975">MDITKYLLRIGFNHPTEPTLEVLRSLHSFHLLAVPFENLTLHCGGRLSPDLHAVYDKIVNQRRGGLCYENNGLFSWLLSKLGFEVTILSGQVKNAITGCYGPPFDHLISMVSLKGRRWLCDVGFGSAGFSVPLSLDAWGEPQTTGQRVYRVREEGDQRFLEWRGEPGQVTDGEWKGIYKFTLEPRMRDNFTAMCDYHQSSPSSIFFCKSVCTLLKPDGRLTLVGSTLTTTTFRTDESAFKTSGRTLTDEEIPVVLVKMFGVVLPSPLITKDEDVFNFHILFFF</sequence>
<dbReference type="Gene3D" id="3.30.2140.20">
    <property type="match status" value="1"/>
</dbReference>